<dbReference type="GO" id="GO:0004497">
    <property type="term" value="F:monooxygenase activity"/>
    <property type="evidence" value="ECO:0007669"/>
    <property type="project" value="UniProtKB-KW"/>
</dbReference>
<organism evidence="15 16">
    <name type="scientific">Pyrocoelia pectoralis</name>
    <dbReference type="NCBI Taxonomy" id="417401"/>
    <lineage>
        <taxon>Eukaryota</taxon>
        <taxon>Metazoa</taxon>
        <taxon>Ecdysozoa</taxon>
        <taxon>Arthropoda</taxon>
        <taxon>Hexapoda</taxon>
        <taxon>Insecta</taxon>
        <taxon>Pterygota</taxon>
        <taxon>Neoptera</taxon>
        <taxon>Endopterygota</taxon>
        <taxon>Coleoptera</taxon>
        <taxon>Polyphaga</taxon>
        <taxon>Elateriformia</taxon>
        <taxon>Elateroidea</taxon>
        <taxon>Lampyridae</taxon>
        <taxon>Lampyrinae</taxon>
        <taxon>Pyrocoelia</taxon>
    </lineage>
</organism>
<evidence type="ECO:0000256" key="3">
    <source>
        <dbReference type="ARBA" id="ARBA00004174"/>
    </source>
</evidence>
<dbReference type="InterPro" id="IPR001128">
    <property type="entry name" value="Cyt_P450"/>
</dbReference>
<protein>
    <recommendedName>
        <fullName evidence="17">Cytochrome P450</fullName>
    </recommendedName>
</protein>
<evidence type="ECO:0000313" key="15">
    <source>
        <dbReference type="EMBL" id="KAK5639919.1"/>
    </source>
</evidence>
<evidence type="ECO:0000256" key="8">
    <source>
        <dbReference type="ARBA" id="ARBA00022824"/>
    </source>
</evidence>
<name>A0AAN7VAN1_9COLE</name>
<evidence type="ECO:0000256" key="10">
    <source>
        <dbReference type="ARBA" id="ARBA00023002"/>
    </source>
</evidence>
<dbReference type="Gene3D" id="1.10.630.10">
    <property type="entry name" value="Cytochrome P450"/>
    <property type="match status" value="1"/>
</dbReference>
<evidence type="ECO:0000256" key="13">
    <source>
        <dbReference type="ARBA" id="ARBA00023136"/>
    </source>
</evidence>
<keyword evidence="16" id="KW-1185">Reference proteome</keyword>
<evidence type="ECO:0000256" key="6">
    <source>
        <dbReference type="ARBA" id="ARBA00022617"/>
    </source>
</evidence>
<keyword evidence="6 14" id="KW-0349">Heme</keyword>
<comment type="cofactor">
    <cofactor evidence="1 14">
        <name>heme</name>
        <dbReference type="ChEBI" id="CHEBI:30413"/>
    </cofactor>
</comment>
<evidence type="ECO:0000256" key="12">
    <source>
        <dbReference type="ARBA" id="ARBA00023033"/>
    </source>
</evidence>
<sequence length="114" mass="13573">MEMEYLDNCLYESLRKYPPAPMTTRLCTKSYKIPNSDVVINKGTYVFIPIYAIHRDPEYYPNPDKYDPDRFSKESINNRPPLAFLPFGDGPRKCIVLQVYLYKMIFHTHVCRLW</sequence>
<dbReference type="PANTHER" id="PTHR24292">
    <property type="entry name" value="CYTOCHROME P450"/>
    <property type="match status" value="1"/>
</dbReference>
<dbReference type="PRINTS" id="PR00465">
    <property type="entry name" value="EP450IV"/>
</dbReference>
<keyword evidence="10" id="KW-0560">Oxidoreductase</keyword>
<accession>A0AAN7VAN1</accession>
<feature type="binding site" description="axial binding residue" evidence="14">
    <location>
        <position position="94"/>
    </location>
    <ligand>
        <name>heme</name>
        <dbReference type="ChEBI" id="CHEBI:30413"/>
    </ligand>
    <ligandPart>
        <name>Fe</name>
        <dbReference type="ChEBI" id="CHEBI:18248"/>
    </ligandPart>
</feature>
<keyword evidence="9" id="KW-0492">Microsome</keyword>
<dbReference type="Proteomes" id="UP001329430">
    <property type="component" value="Chromosome 8"/>
</dbReference>
<evidence type="ECO:0000256" key="2">
    <source>
        <dbReference type="ARBA" id="ARBA00003690"/>
    </source>
</evidence>
<dbReference type="Pfam" id="PF00067">
    <property type="entry name" value="p450"/>
    <property type="match status" value="1"/>
</dbReference>
<evidence type="ECO:0000256" key="4">
    <source>
        <dbReference type="ARBA" id="ARBA00004406"/>
    </source>
</evidence>
<dbReference type="InterPro" id="IPR036396">
    <property type="entry name" value="Cyt_P450_sf"/>
</dbReference>
<evidence type="ECO:0000256" key="7">
    <source>
        <dbReference type="ARBA" id="ARBA00022723"/>
    </source>
</evidence>
<keyword evidence="8" id="KW-0256">Endoplasmic reticulum</keyword>
<dbReference type="GO" id="GO:0005789">
    <property type="term" value="C:endoplasmic reticulum membrane"/>
    <property type="evidence" value="ECO:0007669"/>
    <property type="project" value="UniProtKB-SubCell"/>
</dbReference>
<keyword evidence="11 14" id="KW-0408">Iron</keyword>
<dbReference type="SUPFAM" id="SSF48264">
    <property type="entry name" value="Cytochrome P450"/>
    <property type="match status" value="1"/>
</dbReference>
<evidence type="ECO:0000256" key="11">
    <source>
        <dbReference type="ARBA" id="ARBA00023004"/>
    </source>
</evidence>
<dbReference type="GO" id="GO:0016705">
    <property type="term" value="F:oxidoreductase activity, acting on paired donors, with incorporation or reduction of molecular oxygen"/>
    <property type="evidence" value="ECO:0007669"/>
    <property type="project" value="InterPro"/>
</dbReference>
<comment type="caution">
    <text evidence="15">The sequence shown here is derived from an EMBL/GenBank/DDBJ whole genome shotgun (WGS) entry which is preliminary data.</text>
</comment>
<dbReference type="InterPro" id="IPR050476">
    <property type="entry name" value="Insect_CytP450_Detox"/>
</dbReference>
<reference evidence="15 16" key="1">
    <citation type="journal article" date="2024" name="Insects">
        <title>An Improved Chromosome-Level Genome Assembly of the Firefly Pyrocoelia pectoralis.</title>
        <authorList>
            <person name="Fu X."/>
            <person name="Meyer-Rochow V.B."/>
            <person name="Ballantyne L."/>
            <person name="Zhu X."/>
        </authorList>
    </citation>
    <scope>NUCLEOTIDE SEQUENCE [LARGE SCALE GENOMIC DNA]</scope>
    <source>
        <strain evidence="15">XCY_ONT2</strain>
    </source>
</reference>
<dbReference type="InterPro" id="IPR002403">
    <property type="entry name" value="Cyt_P450_E_grp-IV"/>
</dbReference>
<comment type="subcellular location">
    <subcellularLocation>
        <location evidence="4">Endoplasmic reticulum membrane</location>
        <topology evidence="4">Peripheral membrane protein</topology>
    </subcellularLocation>
    <subcellularLocation>
        <location evidence="3">Microsome membrane</location>
        <topology evidence="3">Peripheral membrane protein</topology>
    </subcellularLocation>
</comment>
<evidence type="ECO:0008006" key="17">
    <source>
        <dbReference type="Google" id="ProtNLM"/>
    </source>
</evidence>
<comment type="similarity">
    <text evidence="5">Belongs to the cytochrome P450 family.</text>
</comment>
<evidence type="ECO:0000256" key="14">
    <source>
        <dbReference type="PIRSR" id="PIRSR602403-1"/>
    </source>
</evidence>
<keyword evidence="13" id="KW-0472">Membrane</keyword>
<keyword evidence="12" id="KW-0503">Monooxygenase</keyword>
<dbReference type="GO" id="GO:0020037">
    <property type="term" value="F:heme binding"/>
    <property type="evidence" value="ECO:0007669"/>
    <property type="project" value="InterPro"/>
</dbReference>
<dbReference type="GO" id="GO:0005506">
    <property type="term" value="F:iron ion binding"/>
    <property type="evidence" value="ECO:0007669"/>
    <property type="project" value="InterPro"/>
</dbReference>
<evidence type="ECO:0000256" key="1">
    <source>
        <dbReference type="ARBA" id="ARBA00001971"/>
    </source>
</evidence>
<dbReference type="AlphaFoldDB" id="A0AAN7VAN1"/>
<dbReference type="EMBL" id="JAVRBK010000008">
    <property type="protein sequence ID" value="KAK5639919.1"/>
    <property type="molecule type" value="Genomic_DNA"/>
</dbReference>
<dbReference type="PANTHER" id="PTHR24292:SF100">
    <property type="entry name" value="CYTOCHROME P450 6A16, ISOFORM B-RELATED"/>
    <property type="match status" value="1"/>
</dbReference>
<gene>
    <name evidence="15" type="ORF">RI129_010730</name>
</gene>
<comment type="function">
    <text evidence="2">May be involved in the metabolism of insect hormones and in the breakdown of synthetic insecticides.</text>
</comment>
<evidence type="ECO:0000256" key="9">
    <source>
        <dbReference type="ARBA" id="ARBA00022848"/>
    </source>
</evidence>
<keyword evidence="7 14" id="KW-0479">Metal-binding</keyword>
<evidence type="ECO:0000256" key="5">
    <source>
        <dbReference type="ARBA" id="ARBA00010617"/>
    </source>
</evidence>
<evidence type="ECO:0000313" key="16">
    <source>
        <dbReference type="Proteomes" id="UP001329430"/>
    </source>
</evidence>
<proteinExistence type="inferred from homology"/>